<sequence length="142" mass="16546">MNKAVLSISILSFLILSSFENIPEESKIKTEIIPQNQPPRIMEKAFLRYLGETILNIMNDFGDDQLFTFTRIERITKDTSNDSYDISIRVIGFEGPLNPPYKLIRMTIRIPGENYTNYSVVTYSHRFVSGKEFEKFTKYTED</sequence>
<organism evidence="1 2">
    <name type="scientific">Bacillus spongiae</name>
    <dbReference type="NCBI Taxonomy" id="2683610"/>
    <lineage>
        <taxon>Bacteria</taxon>
        <taxon>Bacillati</taxon>
        <taxon>Bacillota</taxon>
        <taxon>Bacilli</taxon>
        <taxon>Bacillales</taxon>
        <taxon>Bacillaceae</taxon>
        <taxon>Bacillus</taxon>
    </lineage>
</organism>
<evidence type="ECO:0000313" key="1">
    <source>
        <dbReference type="EMBL" id="MEI5906631.1"/>
    </source>
</evidence>
<dbReference type="EMBL" id="JBBAXC010000004">
    <property type="protein sequence ID" value="MEI5906631.1"/>
    <property type="molecule type" value="Genomic_DNA"/>
</dbReference>
<keyword evidence="2" id="KW-1185">Reference proteome</keyword>
<name>A0ABU8HBP0_9BACI</name>
<accession>A0ABU8HBP0</accession>
<evidence type="ECO:0008006" key="3">
    <source>
        <dbReference type="Google" id="ProtNLM"/>
    </source>
</evidence>
<dbReference type="RefSeq" id="WP_336586068.1">
    <property type="nucleotide sequence ID" value="NZ_JBBAXC010000004.1"/>
</dbReference>
<proteinExistence type="predicted"/>
<comment type="caution">
    <text evidence="1">The sequence shown here is derived from an EMBL/GenBank/DDBJ whole genome shotgun (WGS) entry which is preliminary data.</text>
</comment>
<reference evidence="1 2" key="1">
    <citation type="journal article" date="2018" name="J. Microbiol.">
        <title>Bacillus spongiae sp. nov., isolated from sponge of Jeju Island.</title>
        <authorList>
            <person name="Lee G.E."/>
            <person name="Im W.T."/>
            <person name="Park J.S."/>
        </authorList>
    </citation>
    <scope>NUCLEOTIDE SEQUENCE [LARGE SCALE GENOMIC DNA]</scope>
    <source>
        <strain evidence="1 2">135PIL107-10</strain>
    </source>
</reference>
<dbReference type="Proteomes" id="UP001312865">
    <property type="component" value="Unassembled WGS sequence"/>
</dbReference>
<gene>
    <name evidence="1" type="ORF">WAK64_06120</name>
</gene>
<protein>
    <recommendedName>
        <fullName evidence="3">DUF3888 domain-containing protein</fullName>
    </recommendedName>
</protein>
<evidence type="ECO:0000313" key="2">
    <source>
        <dbReference type="Proteomes" id="UP001312865"/>
    </source>
</evidence>